<evidence type="ECO:0000259" key="19">
    <source>
        <dbReference type="Pfam" id="PF08033"/>
    </source>
</evidence>
<comment type="similarity">
    <text evidence="2 14">Belongs to the SEC23/SEC24 family. SEC23 subfamily.</text>
</comment>
<dbReference type="Pfam" id="PF04811">
    <property type="entry name" value="Sec23_trunk"/>
    <property type="match status" value="1"/>
</dbReference>
<keyword evidence="6 14" id="KW-0256">Endoplasmic reticulum</keyword>
<dbReference type="EMBL" id="HBNR01057814">
    <property type="protein sequence ID" value="CAE4625410.1"/>
    <property type="molecule type" value="Transcribed_RNA"/>
</dbReference>
<dbReference type="FunFam" id="3.40.50.410:FF:000043">
    <property type="entry name" value="Protein transport protein SEC23"/>
    <property type="match status" value="1"/>
</dbReference>
<gene>
    <name evidence="20" type="ORF">AMON00008_LOCUS40678</name>
</gene>
<dbReference type="GO" id="GO:0070971">
    <property type="term" value="C:endoplasmic reticulum exit site"/>
    <property type="evidence" value="ECO:0007669"/>
    <property type="project" value="TreeGrafter"/>
</dbReference>
<proteinExistence type="inferred from homology"/>
<feature type="domain" description="Sec23/Sec24 helical" evidence="18">
    <location>
        <begin position="496"/>
        <end position="594"/>
    </location>
</feature>
<keyword evidence="8 14" id="KW-0931">ER-Golgi transport</keyword>
<dbReference type="InterPro" id="IPR036174">
    <property type="entry name" value="Znf_Sec23_Sec24_sf"/>
</dbReference>
<keyword evidence="12 14" id="KW-0968">Cytoplasmic vesicle</keyword>
<dbReference type="GO" id="GO:0090110">
    <property type="term" value="P:COPII-coated vesicle cargo loading"/>
    <property type="evidence" value="ECO:0007669"/>
    <property type="project" value="TreeGrafter"/>
</dbReference>
<sequence>MAWNVWPCSRLDAARIVVPMGCLYTPLKVVDDLLLVRYRPVLCRGRECGAALNPLSYVDFRAKIWVCPFCMSRNAFPPEYTQQISETNLPAELLPTSSTIEYIVPGVVGSPPVFLFVLDLALQEEELEQAKDSIQQSLALMPSGTLVGLITFGAMCCVHEIATPNVQRASVFRGTKAYSALQVSHQLRLRSCSFAAPGLPAIGRFLVSASECDLVLSSLLDDLARDPWSLHRPPACRPHRCTGTALGVAVTLLEATCSHRSARIMLLAGGPCNVGPGMVVGEPLAETIRSHLDLQKGTSNARYTEPAAAFYGSLAQRAVKAGFAIDVFACSLDQVGLFEMKVFAERTGGYVVMTDSFSIHVFKESFRKVFECDDEGHLQLGFGAQLEVFTSRDVQCCGAIGGLASLGHRGPCVSESEIGLGGTSRWASGSLDGNSTVAFYFDMKQEAESASSSSGPSFLQFQTSYMHPRGQKRVRVTSLSLRHAALELGDIVKGFDQEAAAVLVARLAVEKCRTEDPLDVLRWVDQRLIRLCARFADYRRDCPASFRLAPEMASFPQFIYHLRRSQLLQTFNASPDETAFVHMALLRENTLNSIVMIQPALLQYSFSSEEPVPVKLDSENMQPDVILLLDAFFHVVIWRGERIQGWYDAGYQEREEYANFKALLRAPARDAKLILADRFPVPRYVSTSAGGSQERFLTSRVNPSRGPKTFQDSGGAPKIFTDDASLEVFVEHLIRHCVQH</sequence>
<comment type="subcellular location">
    <subcellularLocation>
        <location evidence="14">Cytoplasmic vesicle</location>
        <location evidence="14">COPII-coated vesicle membrane</location>
        <topology evidence="14">Peripheral membrane protein</topology>
        <orientation evidence="14">Cytoplasmic side</orientation>
    </subcellularLocation>
    <subcellularLocation>
        <location evidence="14">Endoplasmic reticulum membrane</location>
        <topology evidence="14">Peripheral membrane protein</topology>
        <orientation evidence="14">Cytoplasmic side</orientation>
    </subcellularLocation>
    <subcellularLocation>
        <location evidence="1">Golgi apparatus membrane</location>
        <topology evidence="1">Peripheral membrane protein</topology>
        <orientation evidence="1">Cytoplasmic side</orientation>
    </subcellularLocation>
</comment>
<evidence type="ECO:0000256" key="3">
    <source>
        <dbReference type="ARBA" id="ARBA00021212"/>
    </source>
</evidence>
<dbReference type="Gene3D" id="3.40.50.410">
    <property type="entry name" value="von Willebrand factor, type A domain"/>
    <property type="match status" value="1"/>
</dbReference>
<feature type="domain" description="Sec23/Sec24 trunk" evidence="17">
    <location>
        <begin position="110"/>
        <end position="370"/>
    </location>
</feature>
<dbReference type="PANTHER" id="PTHR11141">
    <property type="entry name" value="PROTEIN TRANSPORT PROTEIN SEC23"/>
    <property type="match status" value="1"/>
</dbReference>
<dbReference type="InterPro" id="IPR036465">
    <property type="entry name" value="vWFA_dom_sf"/>
</dbReference>
<evidence type="ECO:0000256" key="8">
    <source>
        <dbReference type="ARBA" id="ARBA00022892"/>
    </source>
</evidence>
<evidence type="ECO:0000259" key="15">
    <source>
        <dbReference type="Pfam" id="PF00626"/>
    </source>
</evidence>
<dbReference type="SUPFAM" id="SSF82754">
    <property type="entry name" value="C-terminal, gelsolin-like domain of Sec23/24"/>
    <property type="match status" value="1"/>
</dbReference>
<keyword evidence="7 14" id="KW-0862">Zinc</keyword>
<dbReference type="Pfam" id="PF04810">
    <property type="entry name" value="zf-Sec23_Sec24"/>
    <property type="match status" value="1"/>
</dbReference>
<accession>A0A7S4V591</accession>
<dbReference type="Gene3D" id="2.60.40.1670">
    <property type="entry name" value="beta-sandwich domain of Sec23/24"/>
    <property type="match status" value="1"/>
</dbReference>
<dbReference type="GO" id="GO:0000139">
    <property type="term" value="C:Golgi membrane"/>
    <property type="evidence" value="ECO:0007669"/>
    <property type="project" value="UniProtKB-SubCell"/>
</dbReference>
<dbReference type="InterPro" id="IPR036175">
    <property type="entry name" value="Sec23/24_helical_dom_sf"/>
</dbReference>
<evidence type="ECO:0000256" key="12">
    <source>
        <dbReference type="ARBA" id="ARBA00023329"/>
    </source>
</evidence>
<keyword evidence="10" id="KW-0333">Golgi apparatus</keyword>
<evidence type="ECO:0000259" key="18">
    <source>
        <dbReference type="Pfam" id="PF04815"/>
    </source>
</evidence>
<name>A0A7S4V591_9DINO</name>
<feature type="domain" description="Zinc finger Sec23/Sec24-type" evidence="16">
    <location>
        <begin position="40"/>
        <end position="80"/>
    </location>
</feature>
<feature type="domain" description="Gelsolin-like" evidence="15">
    <location>
        <begin position="608"/>
        <end position="697"/>
    </location>
</feature>
<dbReference type="PANTHER" id="PTHR11141:SF0">
    <property type="entry name" value="PROTEIN TRANSPORT PROTEIN SEC23"/>
    <property type="match status" value="1"/>
</dbReference>
<dbReference type="FunFam" id="2.30.30.380:FF:000001">
    <property type="entry name" value="Protein transport protein SEC23"/>
    <property type="match status" value="1"/>
</dbReference>
<evidence type="ECO:0000256" key="4">
    <source>
        <dbReference type="ARBA" id="ARBA00022448"/>
    </source>
</evidence>
<keyword evidence="9 14" id="KW-0653">Protein transport</keyword>
<dbReference type="GO" id="GO:0008270">
    <property type="term" value="F:zinc ion binding"/>
    <property type="evidence" value="ECO:0007669"/>
    <property type="project" value="InterPro"/>
</dbReference>
<keyword evidence="5 14" id="KW-0479">Metal-binding</keyword>
<dbReference type="GO" id="GO:0005096">
    <property type="term" value="F:GTPase activator activity"/>
    <property type="evidence" value="ECO:0007669"/>
    <property type="project" value="TreeGrafter"/>
</dbReference>
<evidence type="ECO:0000256" key="13">
    <source>
        <dbReference type="ARBA" id="ARBA00025471"/>
    </source>
</evidence>
<dbReference type="InterPro" id="IPR037364">
    <property type="entry name" value="Sec23"/>
</dbReference>
<dbReference type="Gene3D" id="1.20.120.730">
    <property type="entry name" value="Sec23/Sec24 helical domain"/>
    <property type="match status" value="1"/>
</dbReference>
<dbReference type="SUPFAM" id="SSF53300">
    <property type="entry name" value="vWA-like"/>
    <property type="match status" value="1"/>
</dbReference>
<keyword evidence="4 14" id="KW-0813">Transport</keyword>
<evidence type="ECO:0000256" key="14">
    <source>
        <dbReference type="RuleBase" id="RU365030"/>
    </source>
</evidence>
<dbReference type="AlphaFoldDB" id="A0A7S4V591"/>
<dbReference type="Pfam" id="PF08033">
    <property type="entry name" value="Sec23_BS"/>
    <property type="match status" value="1"/>
</dbReference>
<feature type="domain" description="Sec23/Sec24 beta-sandwich" evidence="19">
    <location>
        <begin position="381"/>
        <end position="482"/>
    </location>
</feature>
<comment type="function">
    <text evidence="13 14">Component of the coat protein complex II (COPII) which promotes the formation of transport vesicles from the endoplasmic reticulum (ER). The coat has two main functions, the physical deformation of the endoplasmic reticulum membrane into vesicles and the selection of cargo molecules.</text>
</comment>
<dbReference type="Gene3D" id="3.40.20.10">
    <property type="entry name" value="Severin"/>
    <property type="match status" value="1"/>
</dbReference>
<dbReference type="FunFam" id="3.40.20.10:FF:000041">
    <property type="entry name" value="Protein transport protein SEC23"/>
    <property type="match status" value="1"/>
</dbReference>
<evidence type="ECO:0000259" key="16">
    <source>
        <dbReference type="Pfam" id="PF04810"/>
    </source>
</evidence>
<dbReference type="InterPro" id="IPR012990">
    <property type="entry name" value="Beta-sandwich_Sec23_24"/>
</dbReference>
<reference evidence="20" key="1">
    <citation type="submission" date="2021-01" db="EMBL/GenBank/DDBJ databases">
        <authorList>
            <person name="Corre E."/>
            <person name="Pelletier E."/>
            <person name="Niang G."/>
            <person name="Scheremetjew M."/>
            <person name="Finn R."/>
            <person name="Kale V."/>
            <person name="Holt S."/>
            <person name="Cochrane G."/>
            <person name="Meng A."/>
            <person name="Brown T."/>
            <person name="Cohen L."/>
        </authorList>
    </citation>
    <scope>NUCLEOTIDE SEQUENCE</scope>
    <source>
        <strain evidence="20">CCMP3105</strain>
    </source>
</reference>
<evidence type="ECO:0000256" key="2">
    <source>
        <dbReference type="ARBA" id="ARBA00009210"/>
    </source>
</evidence>
<dbReference type="GO" id="GO:0005789">
    <property type="term" value="C:endoplasmic reticulum membrane"/>
    <property type="evidence" value="ECO:0007669"/>
    <property type="project" value="UniProtKB-SubCell"/>
</dbReference>
<evidence type="ECO:0000259" key="17">
    <source>
        <dbReference type="Pfam" id="PF04811"/>
    </source>
</evidence>
<keyword evidence="14" id="KW-0963">Cytoplasm</keyword>
<dbReference type="SUPFAM" id="SSF82919">
    <property type="entry name" value="Zn-finger domain of Sec23/24"/>
    <property type="match status" value="1"/>
</dbReference>
<dbReference type="Pfam" id="PF04815">
    <property type="entry name" value="Sec23_helical"/>
    <property type="match status" value="1"/>
</dbReference>
<dbReference type="SUPFAM" id="SSF81811">
    <property type="entry name" value="Helical domain of Sec23/24"/>
    <property type="match status" value="1"/>
</dbReference>
<evidence type="ECO:0000256" key="1">
    <source>
        <dbReference type="ARBA" id="ARBA00004255"/>
    </source>
</evidence>
<evidence type="ECO:0000256" key="10">
    <source>
        <dbReference type="ARBA" id="ARBA00023034"/>
    </source>
</evidence>
<dbReference type="Pfam" id="PF00626">
    <property type="entry name" value="Gelsolin"/>
    <property type="match status" value="1"/>
</dbReference>
<dbReference type="Gene3D" id="2.30.30.380">
    <property type="entry name" value="Zn-finger domain of Sec23/24"/>
    <property type="match status" value="1"/>
</dbReference>
<dbReference type="InterPro" id="IPR006900">
    <property type="entry name" value="Sec23/24_helical_dom"/>
</dbReference>
<evidence type="ECO:0000256" key="11">
    <source>
        <dbReference type="ARBA" id="ARBA00023136"/>
    </source>
</evidence>
<dbReference type="InterPro" id="IPR029006">
    <property type="entry name" value="ADF-H/Gelsolin-like_dom_sf"/>
</dbReference>
<dbReference type="InterPro" id="IPR007123">
    <property type="entry name" value="Gelsolin-like_dom"/>
</dbReference>
<dbReference type="GO" id="GO:0006886">
    <property type="term" value="P:intracellular protein transport"/>
    <property type="evidence" value="ECO:0007669"/>
    <property type="project" value="InterPro"/>
</dbReference>
<dbReference type="InterPro" id="IPR036180">
    <property type="entry name" value="Gelsolin-like_dom_sf"/>
</dbReference>
<protein>
    <recommendedName>
        <fullName evidence="3 14">Protein transport protein SEC23</fullName>
    </recommendedName>
</protein>
<dbReference type="GO" id="GO:0030127">
    <property type="term" value="C:COPII vesicle coat"/>
    <property type="evidence" value="ECO:0007669"/>
    <property type="project" value="InterPro"/>
</dbReference>
<dbReference type="InterPro" id="IPR006895">
    <property type="entry name" value="Znf_Sec23_Sec24"/>
</dbReference>
<dbReference type="InterPro" id="IPR006896">
    <property type="entry name" value="Sec23/24_trunk_dom"/>
</dbReference>
<organism evidence="20">
    <name type="scientific">Alexandrium monilatum</name>
    <dbReference type="NCBI Taxonomy" id="311494"/>
    <lineage>
        <taxon>Eukaryota</taxon>
        <taxon>Sar</taxon>
        <taxon>Alveolata</taxon>
        <taxon>Dinophyceae</taxon>
        <taxon>Gonyaulacales</taxon>
        <taxon>Pyrocystaceae</taxon>
        <taxon>Alexandrium</taxon>
    </lineage>
</organism>
<evidence type="ECO:0000313" key="20">
    <source>
        <dbReference type="EMBL" id="CAE4625410.1"/>
    </source>
</evidence>
<evidence type="ECO:0000256" key="7">
    <source>
        <dbReference type="ARBA" id="ARBA00022833"/>
    </source>
</evidence>
<dbReference type="SUPFAM" id="SSF81995">
    <property type="entry name" value="beta-sandwich domain of Sec23/24"/>
    <property type="match status" value="1"/>
</dbReference>
<evidence type="ECO:0000256" key="5">
    <source>
        <dbReference type="ARBA" id="ARBA00022723"/>
    </source>
</evidence>
<keyword evidence="11 14" id="KW-0472">Membrane</keyword>
<evidence type="ECO:0000256" key="9">
    <source>
        <dbReference type="ARBA" id="ARBA00022927"/>
    </source>
</evidence>
<evidence type="ECO:0000256" key="6">
    <source>
        <dbReference type="ARBA" id="ARBA00022824"/>
    </source>
</evidence>